<dbReference type="Gene3D" id="3.30.160.60">
    <property type="entry name" value="Classic Zinc Finger"/>
    <property type="match status" value="1"/>
</dbReference>
<dbReference type="PANTHER" id="PTHR47287:SF15">
    <property type="entry name" value="ZINC FINGER PROTEIN 3-LIKE"/>
    <property type="match status" value="1"/>
</dbReference>
<dbReference type="InterPro" id="IPR036236">
    <property type="entry name" value="Znf_C2H2_sf"/>
</dbReference>
<feature type="domain" description="C2H2-type" evidence="8">
    <location>
        <begin position="38"/>
        <end position="65"/>
    </location>
</feature>
<evidence type="ECO:0000259" key="8">
    <source>
        <dbReference type="PROSITE" id="PS50157"/>
    </source>
</evidence>
<feature type="compositionally biased region" description="Polar residues" evidence="7">
    <location>
        <begin position="121"/>
        <end position="132"/>
    </location>
</feature>
<feature type="region of interest" description="Disordered" evidence="7">
    <location>
        <begin position="121"/>
        <end position="141"/>
    </location>
</feature>
<evidence type="ECO:0000256" key="2">
    <source>
        <dbReference type="ARBA" id="ARBA00022723"/>
    </source>
</evidence>
<reference evidence="10" key="1">
    <citation type="journal article" date="2016" name="Nat. Biotechnol.">
        <title>Sequencing wild and cultivated cassava and related species reveals extensive interspecific hybridization and genetic diversity.</title>
        <authorList>
            <person name="Bredeson J.V."/>
            <person name="Lyons J.B."/>
            <person name="Prochnik S.E."/>
            <person name="Wu G.A."/>
            <person name="Ha C.M."/>
            <person name="Edsinger-Gonzales E."/>
            <person name="Grimwood J."/>
            <person name="Schmutz J."/>
            <person name="Rabbi I.Y."/>
            <person name="Egesi C."/>
            <person name="Nauluvula P."/>
            <person name="Lebot V."/>
            <person name="Ndunguru J."/>
            <person name="Mkamilo G."/>
            <person name="Bart R.S."/>
            <person name="Setter T.L."/>
            <person name="Gleadow R.M."/>
            <person name="Kulakow P."/>
            <person name="Ferguson M.E."/>
            <person name="Rounsley S."/>
            <person name="Rokhsar D.S."/>
        </authorList>
    </citation>
    <scope>NUCLEOTIDE SEQUENCE [LARGE SCALE GENOMIC DNA]</scope>
    <source>
        <strain evidence="10">cv. AM560-2</strain>
    </source>
</reference>
<dbReference type="GO" id="GO:0005634">
    <property type="term" value="C:nucleus"/>
    <property type="evidence" value="ECO:0007669"/>
    <property type="project" value="UniProtKB-SubCell"/>
</dbReference>
<dbReference type="PROSITE" id="PS00028">
    <property type="entry name" value="ZINC_FINGER_C2H2_1"/>
    <property type="match status" value="1"/>
</dbReference>
<dbReference type="GO" id="GO:0009788">
    <property type="term" value="P:negative regulation of abscisic acid-activated signaling pathway"/>
    <property type="evidence" value="ECO:0007669"/>
    <property type="project" value="InterPro"/>
</dbReference>
<feature type="region of interest" description="Disordered" evidence="7">
    <location>
        <begin position="1"/>
        <end position="36"/>
    </location>
</feature>
<sequence length="153" mass="16864">MADPSIYNFLNHKGPLPSRPPRKNPTNPPPPSSSSRLFQCLYCPRKFYTSQALGGHQNAHKRERAAAHRNISVEPTSHHFPSDSYVDPGSPFLDQYWPDTTQTHQFAPPAQSSVSLTQNGFCGGSTTPTDNEPVSPVADLNNDPVNLDLTLRL</sequence>
<evidence type="ECO:0000256" key="6">
    <source>
        <dbReference type="PROSITE-ProRule" id="PRU00042"/>
    </source>
</evidence>
<dbReference type="Proteomes" id="UP000091857">
    <property type="component" value="Chromosome 4"/>
</dbReference>
<organism evidence="9 10">
    <name type="scientific">Manihot esculenta</name>
    <name type="common">Cassava</name>
    <name type="synonym">Jatropha manihot</name>
    <dbReference type="NCBI Taxonomy" id="3983"/>
    <lineage>
        <taxon>Eukaryota</taxon>
        <taxon>Viridiplantae</taxon>
        <taxon>Streptophyta</taxon>
        <taxon>Embryophyta</taxon>
        <taxon>Tracheophyta</taxon>
        <taxon>Spermatophyta</taxon>
        <taxon>Magnoliopsida</taxon>
        <taxon>eudicotyledons</taxon>
        <taxon>Gunneridae</taxon>
        <taxon>Pentapetalae</taxon>
        <taxon>rosids</taxon>
        <taxon>fabids</taxon>
        <taxon>Malpighiales</taxon>
        <taxon>Euphorbiaceae</taxon>
        <taxon>Crotonoideae</taxon>
        <taxon>Manihoteae</taxon>
        <taxon>Manihot</taxon>
    </lineage>
</organism>
<name>A0A2C9W126_MANES</name>
<dbReference type="InterPro" id="IPR044246">
    <property type="entry name" value="ZFP3-like"/>
</dbReference>
<evidence type="ECO:0000256" key="5">
    <source>
        <dbReference type="ARBA" id="ARBA00023242"/>
    </source>
</evidence>
<dbReference type="SUPFAM" id="SSF57667">
    <property type="entry name" value="beta-beta-alpha zinc fingers"/>
    <property type="match status" value="1"/>
</dbReference>
<dbReference type="STRING" id="3983.A0A2C9W126"/>
<accession>A0A2C9W126</accession>
<evidence type="ECO:0000256" key="4">
    <source>
        <dbReference type="ARBA" id="ARBA00022833"/>
    </source>
</evidence>
<evidence type="ECO:0000256" key="1">
    <source>
        <dbReference type="ARBA" id="ARBA00004123"/>
    </source>
</evidence>
<dbReference type="InterPro" id="IPR013087">
    <property type="entry name" value="Znf_C2H2_type"/>
</dbReference>
<dbReference type="PROSITE" id="PS50157">
    <property type="entry name" value="ZINC_FINGER_C2H2_2"/>
    <property type="match status" value="1"/>
</dbReference>
<keyword evidence="5" id="KW-0539">Nucleus</keyword>
<keyword evidence="10" id="KW-1185">Reference proteome</keyword>
<comment type="subcellular location">
    <subcellularLocation>
        <location evidence="1">Nucleus</location>
    </subcellularLocation>
</comment>
<evidence type="ECO:0000313" key="9">
    <source>
        <dbReference type="EMBL" id="OAY52525.1"/>
    </source>
</evidence>
<keyword evidence="2" id="KW-0479">Metal-binding</keyword>
<dbReference type="PANTHER" id="PTHR47287">
    <property type="entry name" value="C2H2 AND C2HC ZINC FINGERS SUPERFAMILY PROTEIN"/>
    <property type="match status" value="1"/>
</dbReference>
<dbReference type="EMBL" id="CM004390">
    <property type="protein sequence ID" value="OAY52525.1"/>
    <property type="molecule type" value="Genomic_DNA"/>
</dbReference>
<dbReference type="Gramene" id="Manes.04G090330.1.v8.1">
    <property type="protein sequence ID" value="Manes.04G090330.1.v8.1.CDS.1"/>
    <property type="gene ID" value="Manes.04G090330.v8.1"/>
</dbReference>
<comment type="caution">
    <text evidence="9">The sequence shown here is derived from an EMBL/GenBank/DDBJ whole genome shotgun (WGS) entry which is preliminary data.</text>
</comment>
<protein>
    <recommendedName>
        <fullName evidence="8">C2H2-type domain-containing protein</fullName>
    </recommendedName>
</protein>
<dbReference type="AlphaFoldDB" id="A0A2C9W126"/>
<evidence type="ECO:0000313" key="10">
    <source>
        <dbReference type="Proteomes" id="UP000091857"/>
    </source>
</evidence>
<evidence type="ECO:0000256" key="7">
    <source>
        <dbReference type="SAM" id="MobiDB-lite"/>
    </source>
</evidence>
<dbReference type="OrthoDB" id="960395at2759"/>
<keyword evidence="3 6" id="KW-0863">Zinc-finger</keyword>
<keyword evidence="4" id="KW-0862">Zinc</keyword>
<dbReference type="GO" id="GO:0008270">
    <property type="term" value="F:zinc ion binding"/>
    <property type="evidence" value="ECO:0007669"/>
    <property type="project" value="UniProtKB-KW"/>
</dbReference>
<proteinExistence type="predicted"/>
<gene>
    <name evidence="9" type="ORF">MANES_04G090330v8</name>
</gene>
<evidence type="ECO:0000256" key="3">
    <source>
        <dbReference type="ARBA" id="ARBA00022771"/>
    </source>
</evidence>